<evidence type="ECO:0000256" key="8">
    <source>
        <dbReference type="ARBA" id="ARBA00022827"/>
    </source>
</evidence>
<dbReference type="NCBIfam" id="NF010480">
    <property type="entry name" value="PRK13905.1"/>
    <property type="match status" value="1"/>
</dbReference>
<keyword evidence="11 16" id="KW-0573">Peptidoglycan synthesis</keyword>
<dbReference type="GO" id="GO:0008360">
    <property type="term" value="P:regulation of cell shape"/>
    <property type="evidence" value="ECO:0007669"/>
    <property type="project" value="UniProtKB-KW"/>
</dbReference>
<dbReference type="RefSeq" id="WP_190258537.1">
    <property type="nucleotide sequence ID" value="NZ_QFGA01000002.1"/>
</dbReference>
<dbReference type="GO" id="GO:0071555">
    <property type="term" value="P:cell wall organization"/>
    <property type="evidence" value="ECO:0007669"/>
    <property type="project" value="UniProtKB-KW"/>
</dbReference>
<keyword evidence="6 16" id="KW-0132">Cell division</keyword>
<evidence type="ECO:0000256" key="7">
    <source>
        <dbReference type="ARBA" id="ARBA00022630"/>
    </source>
</evidence>
<dbReference type="EMBL" id="QFGA01000002">
    <property type="protein sequence ID" value="TEB05827.1"/>
    <property type="molecule type" value="Genomic_DNA"/>
</dbReference>
<dbReference type="InterPro" id="IPR003170">
    <property type="entry name" value="MurB"/>
</dbReference>
<dbReference type="Proteomes" id="UP000298324">
    <property type="component" value="Unassembled WGS sequence"/>
</dbReference>
<feature type="domain" description="FAD-binding PCMH-type" evidence="17">
    <location>
        <begin position="31"/>
        <end position="197"/>
    </location>
</feature>
<dbReference type="SUPFAM" id="SSF56176">
    <property type="entry name" value="FAD-binding/transporter-associated domain-like"/>
    <property type="match status" value="1"/>
</dbReference>
<keyword evidence="19" id="KW-1185">Reference proteome</keyword>
<gene>
    <name evidence="16 18" type="primary">murB</name>
    <name evidence="18" type="ORF">Psch_02868</name>
</gene>
<keyword evidence="9 16" id="KW-0521">NADP</keyword>
<comment type="catalytic activity">
    <reaction evidence="15 16">
        <text>UDP-N-acetyl-alpha-D-muramate + NADP(+) = UDP-N-acetyl-3-O-(1-carboxyvinyl)-alpha-D-glucosamine + NADPH + H(+)</text>
        <dbReference type="Rhea" id="RHEA:12248"/>
        <dbReference type="ChEBI" id="CHEBI:15378"/>
        <dbReference type="ChEBI" id="CHEBI:57783"/>
        <dbReference type="ChEBI" id="CHEBI:58349"/>
        <dbReference type="ChEBI" id="CHEBI:68483"/>
        <dbReference type="ChEBI" id="CHEBI:70757"/>
        <dbReference type="EC" id="1.3.1.98"/>
    </reaction>
</comment>
<dbReference type="InterPro" id="IPR016166">
    <property type="entry name" value="FAD-bd_PCMH"/>
</dbReference>
<dbReference type="Gene3D" id="3.30.43.10">
    <property type="entry name" value="Uridine Diphospho-n-acetylenolpyruvylglucosamine Reductase, domain 2"/>
    <property type="match status" value="1"/>
</dbReference>
<evidence type="ECO:0000313" key="18">
    <source>
        <dbReference type="EMBL" id="TEB05827.1"/>
    </source>
</evidence>
<evidence type="ECO:0000313" key="19">
    <source>
        <dbReference type="Proteomes" id="UP000298324"/>
    </source>
</evidence>
<proteinExistence type="inferred from homology"/>
<comment type="pathway">
    <text evidence="4 16">Cell wall biogenesis; peptidoglycan biosynthesis.</text>
</comment>
<evidence type="ECO:0000259" key="17">
    <source>
        <dbReference type="PROSITE" id="PS51387"/>
    </source>
</evidence>
<dbReference type="UniPathway" id="UPA00219"/>
<dbReference type="GO" id="GO:0008762">
    <property type="term" value="F:UDP-N-acetylmuramate dehydrogenase activity"/>
    <property type="evidence" value="ECO:0007669"/>
    <property type="project" value="UniProtKB-UniRule"/>
</dbReference>
<keyword evidence="10 16" id="KW-0133">Cell shape</keyword>
<evidence type="ECO:0000256" key="13">
    <source>
        <dbReference type="ARBA" id="ARBA00023306"/>
    </source>
</evidence>
<dbReference type="InterPro" id="IPR011601">
    <property type="entry name" value="MurB_C"/>
</dbReference>
<dbReference type="GO" id="GO:0009252">
    <property type="term" value="P:peptidoglycan biosynthetic process"/>
    <property type="evidence" value="ECO:0007669"/>
    <property type="project" value="UniProtKB-UniRule"/>
</dbReference>
<comment type="similarity">
    <text evidence="16">Belongs to the MurB family.</text>
</comment>
<dbReference type="GO" id="GO:0051301">
    <property type="term" value="P:cell division"/>
    <property type="evidence" value="ECO:0007669"/>
    <property type="project" value="UniProtKB-KW"/>
</dbReference>
<dbReference type="PANTHER" id="PTHR21071:SF4">
    <property type="entry name" value="UDP-N-ACETYLENOLPYRUVOYLGLUCOSAMINE REDUCTASE"/>
    <property type="match status" value="1"/>
</dbReference>
<dbReference type="HAMAP" id="MF_00037">
    <property type="entry name" value="MurB"/>
    <property type="match status" value="1"/>
</dbReference>
<evidence type="ECO:0000256" key="4">
    <source>
        <dbReference type="ARBA" id="ARBA00004752"/>
    </source>
</evidence>
<dbReference type="GO" id="GO:0071949">
    <property type="term" value="F:FAD binding"/>
    <property type="evidence" value="ECO:0007669"/>
    <property type="project" value="InterPro"/>
</dbReference>
<accession>A0A4Y7RBX2</accession>
<evidence type="ECO:0000256" key="5">
    <source>
        <dbReference type="ARBA" id="ARBA00022490"/>
    </source>
</evidence>
<protein>
    <recommendedName>
        <fullName evidence="16">UDP-N-acetylenolpyruvoylglucosamine reductase</fullName>
        <ecNumber evidence="16">1.3.1.98</ecNumber>
    </recommendedName>
    <alternativeName>
        <fullName evidence="16">UDP-N-acetylmuramate dehydrogenase</fullName>
    </alternativeName>
</protein>
<keyword evidence="13 16" id="KW-0131">Cell cycle</keyword>
<dbReference type="Pfam" id="PF01565">
    <property type="entry name" value="FAD_binding_4"/>
    <property type="match status" value="1"/>
</dbReference>
<evidence type="ECO:0000256" key="6">
    <source>
        <dbReference type="ARBA" id="ARBA00022618"/>
    </source>
</evidence>
<evidence type="ECO:0000256" key="16">
    <source>
        <dbReference type="HAMAP-Rule" id="MF_00037"/>
    </source>
</evidence>
<dbReference type="Pfam" id="PF02873">
    <property type="entry name" value="MurB_C"/>
    <property type="match status" value="1"/>
</dbReference>
<keyword evidence="12 16" id="KW-0560">Oxidoreductase</keyword>
<keyword evidence="7 16" id="KW-0285">Flavoprotein</keyword>
<evidence type="ECO:0000256" key="3">
    <source>
        <dbReference type="ARBA" id="ARBA00004496"/>
    </source>
</evidence>
<name>A0A4Y7RBX2_9FIRM</name>
<evidence type="ECO:0000256" key="14">
    <source>
        <dbReference type="ARBA" id="ARBA00023316"/>
    </source>
</evidence>
<reference evidence="18 19" key="1">
    <citation type="journal article" date="2018" name="Environ. Microbiol.">
        <title>Novel energy conservation strategies and behaviour of Pelotomaculum schinkii driving syntrophic propionate catabolism.</title>
        <authorList>
            <person name="Hidalgo-Ahumada C.A.P."/>
            <person name="Nobu M.K."/>
            <person name="Narihiro T."/>
            <person name="Tamaki H."/>
            <person name="Liu W.T."/>
            <person name="Kamagata Y."/>
            <person name="Stams A.J.M."/>
            <person name="Imachi H."/>
            <person name="Sousa D.Z."/>
        </authorList>
    </citation>
    <scope>NUCLEOTIDE SEQUENCE [LARGE SCALE GENOMIC DNA]</scope>
    <source>
        <strain evidence="18 19">HH</strain>
    </source>
</reference>
<evidence type="ECO:0000256" key="11">
    <source>
        <dbReference type="ARBA" id="ARBA00022984"/>
    </source>
</evidence>
<dbReference type="InterPro" id="IPR016169">
    <property type="entry name" value="FAD-bd_PCMH_sub2"/>
</dbReference>
<comment type="function">
    <text evidence="2 16">Cell wall formation.</text>
</comment>
<keyword evidence="5 16" id="KW-0963">Cytoplasm</keyword>
<evidence type="ECO:0000256" key="10">
    <source>
        <dbReference type="ARBA" id="ARBA00022960"/>
    </source>
</evidence>
<keyword evidence="14 16" id="KW-0961">Cell wall biogenesis/degradation</keyword>
<dbReference type="Gene3D" id="3.30.465.10">
    <property type="match status" value="1"/>
</dbReference>
<dbReference type="PANTHER" id="PTHR21071">
    <property type="entry name" value="UDP-N-ACETYLENOLPYRUVOYLGLUCOSAMINE REDUCTASE"/>
    <property type="match status" value="1"/>
</dbReference>
<dbReference type="InterPro" id="IPR006094">
    <property type="entry name" value="Oxid_FAD_bind_N"/>
</dbReference>
<comment type="cofactor">
    <cofactor evidence="1 16">
        <name>FAD</name>
        <dbReference type="ChEBI" id="CHEBI:57692"/>
    </cofactor>
</comment>
<organism evidence="18 19">
    <name type="scientific">Pelotomaculum schinkii</name>
    <dbReference type="NCBI Taxonomy" id="78350"/>
    <lineage>
        <taxon>Bacteria</taxon>
        <taxon>Bacillati</taxon>
        <taxon>Bacillota</taxon>
        <taxon>Clostridia</taxon>
        <taxon>Eubacteriales</taxon>
        <taxon>Desulfotomaculaceae</taxon>
        <taxon>Pelotomaculum</taxon>
    </lineage>
</organism>
<comment type="subcellular location">
    <subcellularLocation>
        <location evidence="3 16">Cytoplasm</location>
    </subcellularLocation>
</comment>
<dbReference type="InterPro" id="IPR036318">
    <property type="entry name" value="FAD-bd_PCMH-like_sf"/>
</dbReference>
<dbReference type="SUPFAM" id="SSF56194">
    <property type="entry name" value="Uridine diphospho-N-Acetylenolpyruvylglucosamine reductase, MurB, C-terminal domain"/>
    <property type="match status" value="1"/>
</dbReference>
<evidence type="ECO:0000256" key="12">
    <source>
        <dbReference type="ARBA" id="ARBA00023002"/>
    </source>
</evidence>
<evidence type="ECO:0000256" key="9">
    <source>
        <dbReference type="ARBA" id="ARBA00022857"/>
    </source>
</evidence>
<evidence type="ECO:0000256" key="15">
    <source>
        <dbReference type="ARBA" id="ARBA00048914"/>
    </source>
</evidence>
<dbReference type="InterPro" id="IPR036635">
    <property type="entry name" value="MurB_C_sf"/>
</dbReference>
<sequence>MVDTLVYRELQKLVSGRVRIGEPMNKHTSWRIGGPADYFIEPQGRKELQSVVSFANRRKVPLTVIGNGSNLLVSEKGIRGIVLKIGSGLARVSIIEKDVVAEAGAKLSALAAAARDSGLGGLEFSAGIPGTVGGAVVMNAGANGSSVGALVREVLLLNLEGRLFHRTGEALNFRYRSCDLQQEPAIVVEVRFACYPREKQLIQEEMERFVARRLSTQPLRLPNAGSVFKNPPGDSAGRLIEAAGLKGLRVGDAQISSLHANFIVNLGKATASDVLALIDKTRETVLARKGVELLLEVQIIGDV</sequence>
<comment type="caution">
    <text evidence="18">The sequence shown here is derived from an EMBL/GenBank/DDBJ whole genome shotgun (WGS) entry which is preliminary data.</text>
</comment>
<feature type="active site" description="Proton donor" evidence="16">
    <location>
        <position position="226"/>
    </location>
</feature>
<dbReference type="GO" id="GO:0005829">
    <property type="term" value="C:cytosol"/>
    <property type="evidence" value="ECO:0007669"/>
    <property type="project" value="TreeGrafter"/>
</dbReference>
<feature type="active site" evidence="16">
    <location>
        <position position="176"/>
    </location>
</feature>
<dbReference type="Gene3D" id="3.90.78.10">
    <property type="entry name" value="UDP-N-acetylenolpyruvoylglucosamine reductase, C-terminal domain"/>
    <property type="match status" value="1"/>
</dbReference>
<feature type="active site" evidence="16">
    <location>
        <position position="296"/>
    </location>
</feature>
<dbReference type="EC" id="1.3.1.98" evidence="16"/>
<keyword evidence="8 16" id="KW-0274">FAD</keyword>
<dbReference type="InterPro" id="IPR016167">
    <property type="entry name" value="FAD-bd_PCMH_sub1"/>
</dbReference>
<evidence type="ECO:0000256" key="2">
    <source>
        <dbReference type="ARBA" id="ARBA00003921"/>
    </source>
</evidence>
<dbReference type="PROSITE" id="PS51387">
    <property type="entry name" value="FAD_PCMH"/>
    <property type="match status" value="1"/>
</dbReference>
<evidence type="ECO:0000256" key="1">
    <source>
        <dbReference type="ARBA" id="ARBA00001974"/>
    </source>
</evidence>
<dbReference type="NCBIfam" id="TIGR00179">
    <property type="entry name" value="murB"/>
    <property type="match status" value="1"/>
</dbReference>
<dbReference type="AlphaFoldDB" id="A0A4Y7RBX2"/>